<gene>
    <name evidence="2" type="ORF">KP509_12G082100</name>
</gene>
<evidence type="ECO:0000313" key="3">
    <source>
        <dbReference type="Proteomes" id="UP000825935"/>
    </source>
</evidence>
<proteinExistence type="predicted"/>
<keyword evidence="1" id="KW-0732">Signal</keyword>
<evidence type="ECO:0000313" key="2">
    <source>
        <dbReference type="EMBL" id="KAH7423941.1"/>
    </source>
</evidence>
<evidence type="ECO:0008006" key="4">
    <source>
        <dbReference type="Google" id="ProtNLM"/>
    </source>
</evidence>
<accession>A0A8T2TKM1</accession>
<dbReference type="Proteomes" id="UP000825935">
    <property type="component" value="Chromosome 12"/>
</dbReference>
<dbReference type="AlphaFoldDB" id="A0A8T2TKM1"/>
<name>A0A8T2TKM1_CERRI</name>
<reference evidence="2" key="1">
    <citation type="submission" date="2021-08" db="EMBL/GenBank/DDBJ databases">
        <title>WGS assembly of Ceratopteris richardii.</title>
        <authorList>
            <person name="Marchant D.B."/>
            <person name="Chen G."/>
            <person name="Jenkins J."/>
            <person name="Shu S."/>
            <person name="Leebens-Mack J."/>
            <person name="Grimwood J."/>
            <person name="Schmutz J."/>
            <person name="Soltis P."/>
            <person name="Soltis D."/>
            <person name="Chen Z.-H."/>
        </authorList>
    </citation>
    <scope>NUCLEOTIDE SEQUENCE</scope>
    <source>
        <strain evidence="2">Whitten #5841</strain>
        <tissue evidence="2">Leaf</tissue>
    </source>
</reference>
<protein>
    <recommendedName>
        <fullName evidence="4">Secreted protein</fullName>
    </recommendedName>
</protein>
<comment type="caution">
    <text evidence="2">The sequence shown here is derived from an EMBL/GenBank/DDBJ whole genome shotgun (WGS) entry which is preliminary data.</text>
</comment>
<feature type="signal peptide" evidence="1">
    <location>
        <begin position="1"/>
        <end position="24"/>
    </location>
</feature>
<keyword evidence="3" id="KW-1185">Reference proteome</keyword>
<dbReference type="EMBL" id="CM035417">
    <property type="protein sequence ID" value="KAH7423941.1"/>
    <property type="molecule type" value="Genomic_DNA"/>
</dbReference>
<feature type="chain" id="PRO_5035817074" description="Secreted protein" evidence="1">
    <location>
        <begin position="25"/>
        <end position="63"/>
    </location>
</feature>
<organism evidence="2 3">
    <name type="scientific">Ceratopteris richardii</name>
    <name type="common">Triangle waterfern</name>
    <dbReference type="NCBI Taxonomy" id="49495"/>
    <lineage>
        <taxon>Eukaryota</taxon>
        <taxon>Viridiplantae</taxon>
        <taxon>Streptophyta</taxon>
        <taxon>Embryophyta</taxon>
        <taxon>Tracheophyta</taxon>
        <taxon>Polypodiopsida</taxon>
        <taxon>Polypodiidae</taxon>
        <taxon>Polypodiales</taxon>
        <taxon>Pteridineae</taxon>
        <taxon>Pteridaceae</taxon>
        <taxon>Parkerioideae</taxon>
        <taxon>Ceratopteris</taxon>
    </lineage>
</organism>
<sequence length="63" mass="7371">MKRSIARNCILASIWQMLMCRIQAQYVPDPHILWRPPLGRNSQWLEHRKSMATKVLTPNLTIG</sequence>
<evidence type="ECO:0000256" key="1">
    <source>
        <dbReference type="SAM" id="SignalP"/>
    </source>
</evidence>